<feature type="transmembrane region" description="Helical" evidence="13">
    <location>
        <begin position="296"/>
        <end position="315"/>
    </location>
</feature>
<dbReference type="EC" id="1.17.99.9" evidence="13"/>
<evidence type="ECO:0000256" key="13">
    <source>
        <dbReference type="HAMAP-Rule" id="MF_01665"/>
    </source>
</evidence>
<dbReference type="Proteomes" id="UP001595547">
    <property type="component" value="Unassembled WGS sequence"/>
</dbReference>
<keyword evidence="6 13" id="KW-1133">Transmembrane helix</keyword>
<feature type="transmembrane region" description="Helical" evidence="13">
    <location>
        <begin position="152"/>
        <end position="170"/>
    </location>
</feature>
<reference evidence="15" key="1">
    <citation type="journal article" date="2019" name="Int. J. Syst. Evol. Microbiol.">
        <title>The Global Catalogue of Microorganisms (GCM) 10K type strain sequencing project: providing services to taxonomists for standard genome sequencing and annotation.</title>
        <authorList>
            <consortium name="The Broad Institute Genomics Platform"/>
            <consortium name="The Broad Institute Genome Sequencing Center for Infectious Disease"/>
            <person name="Wu L."/>
            <person name="Ma J."/>
        </authorList>
    </citation>
    <scope>NUCLEOTIDE SEQUENCE [LARGE SCALE GENOMIC DNA]</scope>
    <source>
        <strain evidence="15">KCTC 52039</strain>
    </source>
</reference>
<evidence type="ECO:0000313" key="14">
    <source>
        <dbReference type="EMBL" id="MFC3182361.1"/>
    </source>
</evidence>
<keyword evidence="5 13" id="KW-0479">Metal-binding</keyword>
<dbReference type="Pfam" id="PF02628">
    <property type="entry name" value="COX15-CtaA"/>
    <property type="match status" value="1"/>
</dbReference>
<keyword evidence="3 13" id="KW-1003">Cell membrane</keyword>
<evidence type="ECO:0000256" key="12">
    <source>
        <dbReference type="ARBA" id="ARBA00048044"/>
    </source>
</evidence>
<evidence type="ECO:0000256" key="8">
    <source>
        <dbReference type="ARBA" id="ARBA00023004"/>
    </source>
</evidence>
<dbReference type="RefSeq" id="WP_380074030.1">
    <property type="nucleotide sequence ID" value="NZ_JBHRTO010000002.1"/>
</dbReference>
<organism evidence="14 15">
    <name type="scientific">Cypionkella sinensis</name>
    <dbReference type="NCBI Taxonomy" id="1756043"/>
    <lineage>
        <taxon>Bacteria</taxon>
        <taxon>Pseudomonadati</taxon>
        <taxon>Pseudomonadota</taxon>
        <taxon>Alphaproteobacteria</taxon>
        <taxon>Rhodobacterales</taxon>
        <taxon>Paracoccaceae</taxon>
        <taxon>Cypionkella</taxon>
    </lineage>
</organism>
<feature type="transmembrane region" description="Helical" evidence="13">
    <location>
        <begin position="327"/>
        <end position="347"/>
    </location>
</feature>
<protein>
    <recommendedName>
        <fullName evidence="13">Heme A synthase</fullName>
        <shortName evidence="13">HAS</shortName>
        <ecNumber evidence="13">1.17.99.9</ecNumber>
    </recommendedName>
    <alternativeName>
        <fullName evidence="13">Cytochrome aa3-controlling protein</fullName>
    </alternativeName>
</protein>
<evidence type="ECO:0000256" key="1">
    <source>
        <dbReference type="ARBA" id="ARBA00001970"/>
    </source>
</evidence>
<evidence type="ECO:0000256" key="3">
    <source>
        <dbReference type="ARBA" id="ARBA00022475"/>
    </source>
</evidence>
<keyword evidence="4 13" id="KW-0812">Transmembrane</keyword>
<dbReference type="PANTHER" id="PTHR23289">
    <property type="entry name" value="CYTOCHROME C OXIDASE ASSEMBLY PROTEIN COX15"/>
    <property type="match status" value="1"/>
</dbReference>
<dbReference type="InterPro" id="IPR003780">
    <property type="entry name" value="COX15/CtaA_fam"/>
</dbReference>
<evidence type="ECO:0000256" key="4">
    <source>
        <dbReference type="ARBA" id="ARBA00022692"/>
    </source>
</evidence>
<comment type="catalytic activity">
    <reaction evidence="12">
        <text>Fe(II)-heme o + 2 A + H2O = Fe(II)-heme a + 2 AH2</text>
        <dbReference type="Rhea" id="RHEA:63388"/>
        <dbReference type="ChEBI" id="CHEBI:13193"/>
        <dbReference type="ChEBI" id="CHEBI:15377"/>
        <dbReference type="ChEBI" id="CHEBI:17499"/>
        <dbReference type="ChEBI" id="CHEBI:60530"/>
        <dbReference type="ChEBI" id="CHEBI:61715"/>
        <dbReference type="EC" id="1.17.99.9"/>
    </reaction>
    <physiologicalReaction direction="left-to-right" evidence="12">
        <dbReference type="Rhea" id="RHEA:63389"/>
    </physiologicalReaction>
</comment>
<proteinExistence type="inferred from homology"/>
<comment type="pathway">
    <text evidence="11 13">Porphyrin-containing compound metabolism; heme A biosynthesis; heme A from heme O: step 1/1.</text>
</comment>
<comment type="similarity">
    <text evidence="13">Belongs to the COX15/CtaA family. Type 2 subfamily.</text>
</comment>
<feature type="transmembrane region" description="Helical" evidence="13">
    <location>
        <begin position="190"/>
        <end position="208"/>
    </location>
</feature>
<evidence type="ECO:0000256" key="5">
    <source>
        <dbReference type="ARBA" id="ARBA00022723"/>
    </source>
</evidence>
<comment type="function">
    <text evidence="13">Catalyzes the conversion of heme O to heme A by two successive hydroxylations of the methyl group at C8. The first hydroxylation forms heme I, the second hydroxylation results in an unstable dihydroxymethyl group, which spontaneously dehydrates, resulting in the formyl group of heme A.</text>
</comment>
<feature type="transmembrane region" description="Helical" evidence="13">
    <location>
        <begin position="122"/>
        <end position="140"/>
    </location>
</feature>
<evidence type="ECO:0000256" key="6">
    <source>
        <dbReference type="ARBA" id="ARBA00022989"/>
    </source>
</evidence>
<feature type="binding site" description="axial binding residue" evidence="13">
    <location>
        <position position="298"/>
    </location>
    <ligand>
        <name>heme</name>
        <dbReference type="ChEBI" id="CHEBI:30413"/>
    </ligand>
    <ligandPart>
        <name>Fe</name>
        <dbReference type="ChEBI" id="CHEBI:18248"/>
    </ligandPart>
</feature>
<feature type="transmembrane region" description="Helical" evidence="13">
    <location>
        <begin position="353"/>
        <end position="370"/>
    </location>
</feature>
<accession>A0ABV7J0L3</accession>
<comment type="caution">
    <text evidence="14">The sequence shown here is derived from an EMBL/GenBank/DDBJ whole genome shotgun (WGS) entry which is preliminary data.</text>
</comment>
<dbReference type="HAMAP" id="MF_01665">
    <property type="entry name" value="HemeA_synth_type2"/>
    <property type="match status" value="1"/>
</dbReference>
<keyword evidence="8 13" id="KW-0408">Iron</keyword>
<feature type="transmembrane region" description="Helical" evidence="13">
    <location>
        <begin position="39"/>
        <end position="58"/>
    </location>
</feature>
<evidence type="ECO:0000256" key="7">
    <source>
        <dbReference type="ARBA" id="ARBA00023002"/>
    </source>
</evidence>
<evidence type="ECO:0000256" key="11">
    <source>
        <dbReference type="ARBA" id="ARBA00044501"/>
    </source>
</evidence>
<feature type="transmembrane region" description="Helical" evidence="13">
    <location>
        <begin position="229"/>
        <end position="249"/>
    </location>
</feature>
<keyword evidence="15" id="KW-1185">Reference proteome</keyword>
<evidence type="ECO:0000313" key="15">
    <source>
        <dbReference type="Proteomes" id="UP001595547"/>
    </source>
</evidence>
<evidence type="ECO:0000256" key="2">
    <source>
        <dbReference type="ARBA" id="ARBA00004141"/>
    </source>
</evidence>
<sequence length="389" mass="42338">MATKRSIFEEVGTGGPAVATPQGGLIDGRGKGARRGVRVWLLMIFALVALMIVVGGLTRLTDSGLSITEWKPVTGAIPPLSDADWAAEFAKYQASPEFMLQNSAMTLDQFKSIFWWEWGHRQLGRVIGLVWAVGFFGFLLARQIPPRWTKRLLAIGALGGLQGAIGWWMVSSGLTSGMVDVKSYRLATHLGLAFIILGLITWYALLLGRTETDLLVARRAGERKLVVKATGLMHLAFVQILLGALVAGIDAGRAFPTWPDMNGQFFPADAFYVPDGAGGSLPVWHAFFENPGLVQFIHRMWGYGLFAYGVLVWLRGRASGNFATRRAFHAVMLMLLAQVALGIYTALTAAQPHVAITHQVGAVVLWVLIIRARHLAMYPVAGSIREGTA</sequence>
<dbReference type="InterPro" id="IPR023754">
    <property type="entry name" value="HemeA_Synthase_type2"/>
</dbReference>
<evidence type="ECO:0000256" key="10">
    <source>
        <dbReference type="ARBA" id="ARBA00023136"/>
    </source>
</evidence>
<dbReference type="InterPro" id="IPR054616">
    <property type="entry name" value="HemA_synt_rhodobact"/>
</dbReference>
<keyword evidence="10 13" id="KW-0472">Membrane</keyword>
<keyword evidence="7 13" id="KW-0560">Oxidoreductase</keyword>
<dbReference type="NCBIfam" id="NF045570">
    <property type="entry name" value="HemSynCtaAAlphapr"/>
    <property type="match status" value="1"/>
</dbReference>
<comment type="subcellular location">
    <subcellularLocation>
        <location evidence="13">Cell membrane</location>
        <topology evidence="13">Multi-pass membrane protein</topology>
    </subcellularLocation>
    <subcellularLocation>
        <location evidence="2">Membrane</location>
        <topology evidence="2">Multi-pass membrane protein</topology>
    </subcellularLocation>
</comment>
<keyword evidence="9 13" id="KW-0350">Heme biosynthesis</keyword>
<comment type="cofactor">
    <cofactor evidence="1 13">
        <name>heme b</name>
        <dbReference type="ChEBI" id="CHEBI:60344"/>
    </cofactor>
</comment>
<gene>
    <name evidence="13 14" type="primary">ctaA</name>
    <name evidence="14" type="ORF">ACFOGH_15270</name>
</gene>
<dbReference type="PANTHER" id="PTHR23289:SF2">
    <property type="entry name" value="CYTOCHROME C OXIDASE ASSEMBLY PROTEIN COX15 HOMOLOG"/>
    <property type="match status" value="1"/>
</dbReference>
<dbReference type="EMBL" id="JBHRTO010000002">
    <property type="protein sequence ID" value="MFC3182361.1"/>
    <property type="molecule type" value="Genomic_DNA"/>
</dbReference>
<name>A0ABV7J0L3_9RHOB</name>
<dbReference type="GO" id="GO:0120547">
    <property type="term" value="F:heme A synthase activity"/>
    <property type="evidence" value="ECO:0007669"/>
    <property type="project" value="UniProtKB-EC"/>
</dbReference>
<comment type="subunit">
    <text evidence="13">Interacts with CtaB.</text>
</comment>
<feature type="binding site" description="axial binding residue" evidence="13">
    <location>
        <position position="358"/>
    </location>
    <ligand>
        <name>heme</name>
        <dbReference type="ChEBI" id="CHEBI:30413"/>
    </ligand>
    <ligandPart>
        <name>Fe</name>
        <dbReference type="ChEBI" id="CHEBI:18248"/>
    </ligandPart>
</feature>
<evidence type="ECO:0000256" key="9">
    <source>
        <dbReference type="ARBA" id="ARBA00023133"/>
    </source>
</evidence>